<evidence type="ECO:0000313" key="3">
    <source>
        <dbReference type="Proteomes" id="UP001066276"/>
    </source>
</evidence>
<proteinExistence type="predicted"/>
<comment type="caution">
    <text evidence="2">The sequence shown here is derived from an EMBL/GenBank/DDBJ whole genome shotgun (WGS) entry which is preliminary data.</text>
</comment>
<feature type="region of interest" description="Disordered" evidence="1">
    <location>
        <begin position="1"/>
        <end position="61"/>
    </location>
</feature>
<evidence type="ECO:0000313" key="2">
    <source>
        <dbReference type="EMBL" id="KAJ1171008.1"/>
    </source>
</evidence>
<accession>A0AAV7T4X0</accession>
<protein>
    <submittedName>
        <fullName evidence="2">Uncharacterized protein</fullName>
    </submittedName>
</protein>
<reference evidence="2" key="1">
    <citation type="journal article" date="2022" name="bioRxiv">
        <title>Sequencing and chromosome-scale assembly of the giantPleurodeles waltlgenome.</title>
        <authorList>
            <person name="Brown T."/>
            <person name="Elewa A."/>
            <person name="Iarovenko S."/>
            <person name="Subramanian E."/>
            <person name="Araus A.J."/>
            <person name="Petzold A."/>
            <person name="Susuki M."/>
            <person name="Suzuki K.-i.T."/>
            <person name="Hayashi T."/>
            <person name="Toyoda A."/>
            <person name="Oliveira C."/>
            <person name="Osipova E."/>
            <person name="Leigh N.D."/>
            <person name="Simon A."/>
            <person name="Yun M.H."/>
        </authorList>
    </citation>
    <scope>NUCLEOTIDE SEQUENCE</scope>
    <source>
        <strain evidence="2">20211129_DDA</strain>
        <tissue evidence="2">Liver</tissue>
    </source>
</reference>
<gene>
    <name evidence="2" type="ORF">NDU88_002879</name>
</gene>
<organism evidence="2 3">
    <name type="scientific">Pleurodeles waltl</name>
    <name type="common">Iberian ribbed newt</name>
    <dbReference type="NCBI Taxonomy" id="8319"/>
    <lineage>
        <taxon>Eukaryota</taxon>
        <taxon>Metazoa</taxon>
        <taxon>Chordata</taxon>
        <taxon>Craniata</taxon>
        <taxon>Vertebrata</taxon>
        <taxon>Euteleostomi</taxon>
        <taxon>Amphibia</taxon>
        <taxon>Batrachia</taxon>
        <taxon>Caudata</taxon>
        <taxon>Salamandroidea</taxon>
        <taxon>Salamandridae</taxon>
        <taxon>Pleurodelinae</taxon>
        <taxon>Pleurodeles</taxon>
    </lineage>
</organism>
<dbReference type="Proteomes" id="UP001066276">
    <property type="component" value="Chromosome 4_1"/>
</dbReference>
<name>A0AAV7T4X0_PLEWA</name>
<dbReference type="EMBL" id="JANPWB010000007">
    <property type="protein sequence ID" value="KAJ1171008.1"/>
    <property type="molecule type" value="Genomic_DNA"/>
</dbReference>
<sequence>MQDDAGSRRLQRGQLPRAQLRRVQSLSATQRRPGGEVSRAAAAPFRTREMSPGKPSGKSSCKATRQILFLEAVSQLRPMSSSTVPPDPNSMDALVNPCPHTAMEHILQEISAVGRHKEAMDSKIMDLSADSKSIQADIASFQAKITYLVHRLHTVESTVATLLDNEPELQFPDTKSRI</sequence>
<dbReference type="AlphaFoldDB" id="A0AAV7T4X0"/>
<evidence type="ECO:0000256" key="1">
    <source>
        <dbReference type="SAM" id="MobiDB-lite"/>
    </source>
</evidence>
<keyword evidence="3" id="KW-1185">Reference proteome</keyword>